<dbReference type="RefSeq" id="WP_320713914.1">
    <property type="nucleotide sequence ID" value="NZ_JAXHOZ010000025.1"/>
</dbReference>
<reference evidence="1" key="1">
    <citation type="submission" date="2023-11" db="EMBL/GenBank/DDBJ databases">
        <title>Comparative genomics revealed phylogeny of phytopathogenic Pectobacterium aroidearum based on whole-genome sequencing and function of putative horizontal acquire islands in P. aroidearum PccS1.</title>
        <authorList>
            <person name="Fan J."/>
            <person name="Yang L."/>
        </authorList>
    </citation>
    <scope>NUCLEOTIDE SEQUENCE</scope>
    <source>
        <strain evidence="1">NJAU140</strain>
    </source>
</reference>
<gene>
    <name evidence="1" type="ORF">SOV92_06010</name>
</gene>
<dbReference type="Proteomes" id="UP001269968">
    <property type="component" value="Unassembled WGS sequence"/>
</dbReference>
<sequence length="398" mass="46309">MSDIALNLEIEGDYIDSFIYMGVLFLVDFDFNIHSYQWSDICDSIYRRNGFNDKKNAESVISYLKCGKYLSNRKHTSIDTLINQDELSLLSSDKFHIGYYPSDIYIYSKKIYFAHEKGVYYTGLKHETGGVSDSKPSKIFDTRCFAISPNTLDRLALAAGREGVLTCDAGYFSNFRNNKDFKQISNKDSIDIEWIDNYLMINNVEKNITINKFKNQPRDEDFIHNKDMLLTILTENNKINNELIEAFKCDSGIPNKIKKEIKNIIVSLNPEEIIPKKNYVYSWTSGDFNFFLDNSSSVDVFKDNTFIETKSFNSYLNKSVDRVRTSGCGTYLESDNKLLSLHDNRLTMVDDDIVNWRVFPRAKKHCNHLHIIKEDRINIKVFDMRTEDPFSSYLKKHD</sequence>
<proteinExistence type="predicted"/>
<protein>
    <submittedName>
        <fullName evidence="1">Uncharacterized protein</fullName>
    </submittedName>
</protein>
<accession>A0AAW9H844</accession>
<organism evidence="1 2">
    <name type="scientific">Pectobacterium brasiliense</name>
    <dbReference type="NCBI Taxonomy" id="180957"/>
    <lineage>
        <taxon>Bacteria</taxon>
        <taxon>Pseudomonadati</taxon>
        <taxon>Pseudomonadota</taxon>
        <taxon>Gammaproteobacteria</taxon>
        <taxon>Enterobacterales</taxon>
        <taxon>Pectobacteriaceae</taxon>
        <taxon>Pectobacterium</taxon>
    </lineage>
</organism>
<name>A0AAW9H844_9GAMM</name>
<dbReference type="AlphaFoldDB" id="A0AAW9H844"/>
<evidence type="ECO:0000313" key="1">
    <source>
        <dbReference type="EMBL" id="MDY4377397.1"/>
    </source>
</evidence>
<evidence type="ECO:0000313" key="2">
    <source>
        <dbReference type="Proteomes" id="UP001269968"/>
    </source>
</evidence>
<dbReference type="EMBL" id="JAXHOZ010000025">
    <property type="protein sequence ID" value="MDY4377397.1"/>
    <property type="molecule type" value="Genomic_DNA"/>
</dbReference>
<comment type="caution">
    <text evidence="1">The sequence shown here is derived from an EMBL/GenBank/DDBJ whole genome shotgun (WGS) entry which is preliminary data.</text>
</comment>